<feature type="domain" description="TRNA-binding" evidence="5">
    <location>
        <begin position="49"/>
        <end position="152"/>
    </location>
</feature>
<dbReference type="EMBL" id="JALJOR010000009">
    <property type="protein sequence ID" value="KAK9811587.1"/>
    <property type="molecule type" value="Genomic_DNA"/>
</dbReference>
<evidence type="ECO:0000259" key="5">
    <source>
        <dbReference type="PROSITE" id="PS50886"/>
    </source>
</evidence>
<dbReference type="GO" id="GO:0000049">
    <property type="term" value="F:tRNA binding"/>
    <property type="evidence" value="ECO:0007669"/>
    <property type="project" value="UniProtKB-UniRule"/>
</dbReference>
<protein>
    <recommendedName>
        <fullName evidence="5">tRNA-binding domain-containing protein</fullName>
    </recommendedName>
</protein>
<accession>A0AAW1PUE3</accession>
<keyword evidence="2 3" id="KW-0694">RNA-binding</keyword>
<dbReference type="Proteomes" id="UP001489004">
    <property type="component" value="Unassembled WGS sequence"/>
</dbReference>
<dbReference type="PANTHER" id="PTHR11586">
    <property type="entry name" value="TRNA-AMINOACYLATION COFACTOR ARC1 FAMILY MEMBER"/>
    <property type="match status" value="1"/>
</dbReference>
<dbReference type="InterPro" id="IPR012340">
    <property type="entry name" value="NA-bd_OB-fold"/>
</dbReference>
<organism evidence="6 7">
    <name type="scientific">[Myrmecia] bisecta</name>
    <dbReference type="NCBI Taxonomy" id="41462"/>
    <lineage>
        <taxon>Eukaryota</taxon>
        <taxon>Viridiplantae</taxon>
        <taxon>Chlorophyta</taxon>
        <taxon>core chlorophytes</taxon>
        <taxon>Trebouxiophyceae</taxon>
        <taxon>Trebouxiales</taxon>
        <taxon>Trebouxiaceae</taxon>
        <taxon>Myrmecia</taxon>
    </lineage>
</organism>
<comment type="caution">
    <text evidence="6">The sequence shown here is derived from an EMBL/GenBank/DDBJ whole genome shotgun (WGS) entry which is preliminary data.</text>
</comment>
<proteinExistence type="predicted"/>
<dbReference type="PANTHER" id="PTHR11586:SF47">
    <property type="entry name" value="NUCLEIC ACID-BINDING, OB-FOLD-LIKE PROTEIN"/>
    <property type="match status" value="1"/>
</dbReference>
<dbReference type="InterPro" id="IPR002547">
    <property type="entry name" value="tRNA-bd_dom"/>
</dbReference>
<keyword evidence="7" id="KW-1185">Reference proteome</keyword>
<reference evidence="6 7" key="1">
    <citation type="journal article" date="2024" name="Nat. Commun.">
        <title>Phylogenomics reveals the evolutionary origins of lichenization in chlorophyte algae.</title>
        <authorList>
            <person name="Puginier C."/>
            <person name="Libourel C."/>
            <person name="Otte J."/>
            <person name="Skaloud P."/>
            <person name="Haon M."/>
            <person name="Grisel S."/>
            <person name="Petersen M."/>
            <person name="Berrin J.G."/>
            <person name="Delaux P.M."/>
            <person name="Dal Grande F."/>
            <person name="Keller J."/>
        </authorList>
    </citation>
    <scope>NUCLEOTIDE SEQUENCE [LARGE SCALE GENOMIC DNA]</scope>
    <source>
        <strain evidence="6 7">SAG 2043</strain>
    </source>
</reference>
<dbReference type="FunFam" id="2.40.50.140:FF:000225">
    <property type="entry name" value="tyrosine--tRNA ligase, cytoplasmic"/>
    <property type="match status" value="1"/>
</dbReference>
<evidence type="ECO:0000256" key="4">
    <source>
        <dbReference type="SAM" id="MobiDB-lite"/>
    </source>
</evidence>
<evidence type="ECO:0000313" key="6">
    <source>
        <dbReference type="EMBL" id="KAK9811587.1"/>
    </source>
</evidence>
<dbReference type="SUPFAM" id="SSF50249">
    <property type="entry name" value="Nucleic acid-binding proteins"/>
    <property type="match status" value="1"/>
</dbReference>
<dbReference type="CDD" id="cd02799">
    <property type="entry name" value="tRNA_bind_EMAP-II_like"/>
    <property type="match status" value="1"/>
</dbReference>
<dbReference type="AlphaFoldDB" id="A0AAW1PUE3"/>
<dbReference type="PROSITE" id="PS50886">
    <property type="entry name" value="TRBD"/>
    <property type="match status" value="1"/>
</dbReference>
<evidence type="ECO:0000256" key="1">
    <source>
        <dbReference type="ARBA" id="ARBA00022555"/>
    </source>
</evidence>
<dbReference type="InterPro" id="IPR051270">
    <property type="entry name" value="Tyrosine-tRNA_ligase_regulator"/>
</dbReference>
<evidence type="ECO:0000313" key="7">
    <source>
        <dbReference type="Proteomes" id="UP001489004"/>
    </source>
</evidence>
<gene>
    <name evidence="6" type="ORF">WJX72_006591</name>
</gene>
<keyword evidence="1 3" id="KW-0820">tRNA-binding</keyword>
<sequence>MSCNAVDLPLQLAPAAKQLRQTRCFGVYAGEVGVEEPAASTAQADPALEAAKLDIRVGKIVKCEQHPDADSLYVEQIDLGEDEPRTIVSGLVKYVPLEAMQDRPVLVLCNLKPRNMRGIKSNGMLLCASDASHEQVEPLMPPEGAAVGERVYFGEGGEQQPEADSPNKVQKKKTWEAVQPDLKTTADRVASYKGLPMLTSAGPVTAATLAGGNIS</sequence>
<dbReference type="Gene3D" id="2.40.50.140">
    <property type="entry name" value="Nucleic acid-binding proteins"/>
    <property type="match status" value="1"/>
</dbReference>
<feature type="region of interest" description="Disordered" evidence="4">
    <location>
        <begin position="156"/>
        <end position="179"/>
    </location>
</feature>
<evidence type="ECO:0000256" key="3">
    <source>
        <dbReference type="PROSITE-ProRule" id="PRU00209"/>
    </source>
</evidence>
<evidence type="ECO:0000256" key="2">
    <source>
        <dbReference type="ARBA" id="ARBA00022884"/>
    </source>
</evidence>
<dbReference type="Pfam" id="PF01588">
    <property type="entry name" value="tRNA_bind"/>
    <property type="match status" value="1"/>
</dbReference>
<name>A0AAW1PUE3_9CHLO</name>